<keyword evidence="4" id="KW-1185">Reference proteome</keyword>
<evidence type="ECO:0000259" key="2">
    <source>
        <dbReference type="PROSITE" id="PS50048"/>
    </source>
</evidence>
<proteinExistence type="predicted"/>
<accession>A0A6A5XD83</accession>
<keyword evidence="1" id="KW-0539">Nucleus</keyword>
<dbReference type="InterPro" id="IPR001138">
    <property type="entry name" value="Zn2Cys6_DnaBD"/>
</dbReference>
<dbReference type="GO" id="GO:0001228">
    <property type="term" value="F:DNA-binding transcription activator activity, RNA polymerase II-specific"/>
    <property type="evidence" value="ECO:0007669"/>
    <property type="project" value="TreeGrafter"/>
</dbReference>
<dbReference type="RefSeq" id="XP_033379218.1">
    <property type="nucleotide sequence ID" value="XM_033529133.1"/>
</dbReference>
<dbReference type="InterPro" id="IPR036864">
    <property type="entry name" value="Zn2-C6_fun-type_DNA-bd_sf"/>
</dbReference>
<dbReference type="OrthoDB" id="5386330at2759"/>
<feature type="domain" description="Zn(2)-C6 fungal-type" evidence="2">
    <location>
        <begin position="13"/>
        <end position="43"/>
    </location>
</feature>
<dbReference type="PROSITE" id="PS50048">
    <property type="entry name" value="ZN2_CY6_FUNGAL_2"/>
    <property type="match status" value="1"/>
</dbReference>
<dbReference type="SUPFAM" id="SSF57701">
    <property type="entry name" value="Zn2/Cys6 DNA-binding domain"/>
    <property type="match status" value="1"/>
</dbReference>
<dbReference type="Gene3D" id="4.10.240.10">
    <property type="entry name" value="Zn(2)-C6 fungal-type DNA-binding domain"/>
    <property type="match status" value="1"/>
</dbReference>
<reference evidence="3" key="1">
    <citation type="journal article" date="2020" name="Stud. Mycol.">
        <title>101 Dothideomycetes genomes: a test case for predicting lifestyles and emergence of pathogens.</title>
        <authorList>
            <person name="Haridas S."/>
            <person name="Albert R."/>
            <person name="Binder M."/>
            <person name="Bloem J."/>
            <person name="Labutti K."/>
            <person name="Salamov A."/>
            <person name="Andreopoulos B."/>
            <person name="Baker S."/>
            <person name="Barry K."/>
            <person name="Bills G."/>
            <person name="Bluhm B."/>
            <person name="Cannon C."/>
            <person name="Castanera R."/>
            <person name="Culley D."/>
            <person name="Daum C."/>
            <person name="Ezra D."/>
            <person name="Gonzalez J."/>
            <person name="Henrissat B."/>
            <person name="Kuo A."/>
            <person name="Liang C."/>
            <person name="Lipzen A."/>
            <person name="Lutzoni F."/>
            <person name="Magnuson J."/>
            <person name="Mondo S."/>
            <person name="Nolan M."/>
            <person name="Ohm R."/>
            <person name="Pangilinan J."/>
            <person name="Park H.-J."/>
            <person name="Ramirez L."/>
            <person name="Alfaro M."/>
            <person name="Sun H."/>
            <person name="Tritt A."/>
            <person name="Yoshinaga Y."/>
            <person name="Zwiers L.-H."/>
            <person name="Turgeon B."/>
            <person name="Goodwin S."/>
            <person name="Spatafora J."/>
            <person name="Crous P."/>
            <person name="Grigoriev I."/>
        </authorList>
    </citation>
    <scope>NUCLEOTIDE SEQUENCE</scope>
    <source>
        <strain evidence="3">CBS 175.79</strain>
    </source>
</reference>
<dbReference type="GeneID" id="54286530"/>
<dbReference type="GO" id="GO:0008270">
    <property type="term" value="F:zinc ion binding"/>
    <property type="evidence" value="ECO:0007669"/>
    <property type="project" value="InterPro"/>
</dbReference>
<sequence>MVVRRAHHKVKTGCDACKKRRIKCDEGRPTCLHCTKRNLVCNYRPSDTLRRPTALIDVQVFRQRSSSPSAESSDTLDVNEPILKTLNPPHSPKLLQALVSTGALEEFPPDQKAHIQSIVDHFEGVVAATVAVTRDGQIAWLNAIPVLCTQHRFVLYGMLALSSLHLSHISEAGSTEKDAYHVTAVEQMSRGISKFQLALKSVNEENADALFAFSATLAAYTIATTGEAYDELKDTLAAATLQQSAKSLDCLTMPMVRMLRALRGQLVILVPCWYHLQQGILSPLANRDWWPPAVPADPISAEEDRRIQSLDKMWMRPGRAYEYYFDTLRASLGHLRECFALVSQLTHGEIGRHKSIIGDAVLSDYGRFDYGAVLMWSHHISHEFSTLLEQQIPEAWVIAAHWGLLAYRARSAWLSNTWPSALITVAVIVAGKEYHDFLEWPAREVDIDLANMR</sequence>
<dbReference type="InterPro" id="IPR053157">
    <property type="entry name" value="Sterol_Uptake_Regulator"/>
</dbReference>
<evidence type="ECO:0000313" key="4">
    <source>
        <dbReference type="Proteomes" id="UP000799778"/>
    </source>
</evidence>
<evidence type="ECO:0000313" key="3">
    <source>
        <dbReference type="EMBL" id="KAF2010879.1"/>
    </source>
</evidence>
<evidence type="ECO:0000256" key="1">
    <source>
        <dbReference type="ARBA" id="ARBA00023242"/>
    </source>
</evidence>
<organism evidence="3 4">
    <name type="scientific">Aaosphaeria arxii CBS 175.79</name>
    <dbReference type="NCBI Taxonomy" id="1450172"/>
    <lineage>
        <taxon>Eukaryota</taxon>
        <taxon>Fungi</taxon>
        <taxon>Dikarya</taxon>
        <taxon>Ascomycota</taxon>
        <taxon>Pezizomycotina</taxon>
        <taxon>Dothideomycetes</taxon>
        <taxon>Pleosporomycetidae</taxon>
        <taxon>Pleosporales</taxon>
        <taxon>Pleosporales incertae sedis</taxon>
        <taxon>Aaosphaeria</taxon>
    </lineage>
</organism>
<dbReference type="InterPro" id="IPR021858">
    <property type="entry name" value="Fun_TF"/>
</dbReference>
<dbReference type="SMART" id="SM00066">
    <property type="entry name" value="GAL4"/>
    <property type="match status" value="1"/>
</dbReference>
<dbReference type="Pfam" id="PF11951">
    <property type="entry name" value="Fungal_trans_2"/>
    <property type="match status" value="1"/>
</dbReference>
<dbReference type="Pfam" id="PF00172">
    <property type="entry name" value="Zn_clus"/>
    <property type="match status" value="1"/>
</dbReference>
<dbReference type="AlphaFoldDB" id="A0A6A5XD83"/>
<name>A0A6A5XD83_9PLEO</name>
<dbReference type="PANTHER" id="PTHR47784">
    <property type="entry name" value="STEROL UPTAKE CONTROL PROTEIN 2"/>
    <property type="match status" value="1"/>
</dbReference>
<dbReference type="EMBL" id="ML978075">
    <property type="protein sequence ID" value="KAF2010879.1"/>
    <property type="molecule type" value="Genomic_DNA"/>
</dbReference>
<dbReference type="PANTHER" id="PTHR47784:SF5">
    <property type="entry name" value="STEROL UPTAKE CONTROL PROTEIN 2"/>
    <property type="match status" value="1"/>
</dbReference>
<protein>
    <recommendedName>
        <fullName evidence="2">Zn(2)-C6 fungal-type domain-containing protein</fullName>
    </recommendedName>
</protein>
<dbReference type="Proteomes" id="UP000799778">
    <property type="component" value="Unassembled WGS sequence"/>
</dbReference>
<dbReference type="CDD" id="cd00067">
    <property type="entry name" value="GAL4"/>
    <property type="match status" value="1"/>
</dbReference>
<gene>
    <name evidence="3" type="ORF">BU24DRAFT_427075</name>
</gene>
<dbReference type="PROSITE" id="PS00463">
    <property type="entry name" value="ZN2_CY6_FUNGAL_1"/>
    <property type="match status" value="1"/>
</dbReference>